<protein>
    <submittedName>
        <fullName evidence="1">Uncharacterized protein</fullName>
    </submittedName>
</protein>
<evidence type="ECO:0000313" key="2">
    <source>
        <dbReference type="Proteomes" id="UP000002979"/>
    </source>
</evidence>
<sequence length="414" mass="42450">MPGSLSQLYQRANLLNDRGDDARTDGVAALADSEAQALLHGDRVDEVALDGDVVTRHSHLGALGELDRTGNVGGTEVELRTITIEERGVTAALLLGQNVDLAGELGVRGNRTGLAENLAALDVLALDAAEQQTDVVASLAEVHGLTEHLDTGNDGVLGILDADDLDGLVELELTALDTAGSNGTTAGDGHNVLNGHQEREVVVTSRRRDVLVDSLHELADGVHPLGVALESAQSGTTDDGDVVAGEIVLGEELTGLHLDEVDELVIVDHVALVQEDDDVGNADLTGEQDVLAGLSHGAVGSGDDQDSAVHLSSTGDHVLDVVSVARAVNVSVVTGSGLVLDVGDGDRNAALALLGSLVDVLERSEVSLAALGLGENLGDGSGQRGLAVVDVTNGADVNMRLSALKLLFGHKALL</sequence>
<gene>
    <name evidence="1" type="ORF">COLAER_01042</name>
</gene>
<reference evidence="1 2" key="2">
    <citation type="submission" date="2007-04" db="EMBL/GenBank/DDBJ databases">
        <authorList>
            <person name="Fulton L."/>
            <person name="Clifton S."/>
            <person name="Fulton B."/>
            <person name="Xu J."/>
            <person name="Minx P."/>
            <person name="Mardis E.R."/>
            <person name="Wilson R.K."/>
        </authorList>
    </citation>
    <scope>NUCLEOTIDE SEQUENCE [LARGE SCALE GENOMIC DNA]</scope>
    <source>
        <strain evidence="2">ATCC 25986 / DSM 3979 / JCM 10188 / KCTC 3647 / NCTC 11838 / VPI 1003</strain>
    </source>
</reference>
<dbReference type="Proteomes" id="UP000002979">
    <property type="component" value="Unassembled WGS sequence"/>
</dbReference>
<dbReference type="EMBL" id="AAVN02000003">
    <property type="protein sequence ID" value="EBA39888.1"/>
    <property type="molecule type" value="Genomic_DNA"/>
</dbReference>
<dbReference type="AntiFam" id="ANF00072">
    <property type="entry name" value="Shadow ORF (opposite TypA)"/>
</dbReference>
<evidence type="ECO:0000313" key="1">
    <source>
        <dbReference type="EMBL" id="EBA39888.1"/>
    </source>
</evidence>
<comment type="caution">
    <text evidence="1">The sequence shown here is derived from an EMBL/GenBank/DDBJ whole genome shotgun (WGS) entry which is preliminary data.</text>
</comment>
<dbReference type="AntiFam" id="ANF00225">
    <property type="entry name" value="Shadow ORF (opposite tuf)"/>
</dbReference>
<accession>A4E9E3</accession>
<proteinExistence type="predicted"/>
<dbReference type="AlphaFoldDB" id="A4E9E3"/>
<name>A4E9E3_COLAA</name>
<reference evidence="1 2" key="1">
    <citation type="submission" date="2007-01" db="EMBL/GenBank/DDBJ databases">
        <title>Draft genome sequence of Collinsella aerofaciens (ATCC 25986).</title>
        <authorList>
            <person name="Sudarsanam P."/>
            <person name="Ley R."/>
            <person name="Guruge J."/>
            <person name="Turnbaugh P.J."/>
            <person name="Mahowald M."/>
            <person name="Liep D."/>
            <person name="Gordon J."/>
        </authorList>
    </citation>
    <scope>NUCLEOTIDE SEQUENCE [LARGE SCALE GENOMIC DNA]</scope>
    <source>
        <strain evidence="2">ATCC 25986 / DSM 3979 / JCM 10188 / KCTC 3647 / NCTC 11838 / VPI 1003</strain>
    </source>
</reference>
<organism evidence="1 2">
    <name type="scientific">Collinsella aerofaciens (strain ATCC 25986 / DSM 3979 / JCM 10188 / KCTC 3647 / NCTC 11838 / VPI 1003)</name>
    <dbReference type="NCBI Taxonomy" id="411903"/>
    <lineage>
        <taxon>Bacteria</taxon>
        <taxon>Bacillati</taxon>
        <taxon>Actinomycetota</taxon>
        <taxon>Coriobacteriia</taxon>
        <taxon>Coriobacteriales</taxon>
        <taxon>Coriobacteriaceae</taxon>
        <taxon>Collinsella</taxon>
    </lineage>
</organism>